<organism evidence="2 3">
    <name type="scientific">Microlunatus sagamiharensis</name>
    <dbReference type="NCBI Taxonomy" id="546874"/>
    <lineage>
        <taxon>Bacteria</taxon>
        <taxon>Bacillati</taxon>
        <taxon>Actinomycetota</taxon>
        <taxon>Actinomycetes</taxon>
        <taxon>Propionibacteriales</taxon>
        <taxon>Propionibacteriaceae</taxon>
        <taxon>Microlunatus</taxon>
    </lineage>
</organism>
<dbReference type="OrthoDB" id="9800940at2"/>
<evidence type="ECO:0000313" key="2">
    <source>
        <dbReference type="EMBL" id="SDU82335.1"/>
    </source>
</evidence>
<dbReference type="Pfam" id="PF12706">
    <property type="entry name" value="Lactamase_B_2"/>
    <property type="match status" value="1"/>
</dbReference>
<proteinExistence type="predicted"/>
<dbReference type="SUPFAM" id="SSF56281">
    <property type="entry name" value="Metallo-hydrolase/oxidoreductase"/>
    <property type="match status" value="1"/>
</dbReference>
<protein>
    <submittedName>
        <fullName evidence="2">Ribonuclease BN, tRNA processing enzyme</fullName>
    </submittedName>
</protein>
<dbReference type="EMBL" id="LT629799">
    <property type="protein sequence ID" value="SDU82335.1"/>
    <property type="molecule type" value="Genomic_DNA"/>
</dbReference>
<dbReference type="AlphaFoldDB" id="A0A1H2LNK0"/>
<dbReference type="PANTHER" id="PTHR46018:SF4">
    <property type="entry name" value="METALLO-HYDROLASE YHFI-RELATED"/>
    <property type="match status" value="1"/>
</dbReference>
<dbReference type="RefSeq" id="WP_091079140.1">
    <property type="nucleotide sequence ID" value="NZ_LT629799.1"/>
</dbReference>
<dbReference type="STRING" id="546874.SAMN04488544_0518"/>
<dbReference type="InterPro" id="IPR036866">
    <property type="entry name" value="RibonucZ/Hydroxyglut_hydro"/>
</dbReference>
<gene>
    <name evidence="2" type="ORF">SAMN04488544_0518</name>
</gene>
<name>A0A1H2LNK0_9ACTN</name>
<reference evidence="3" key="1">
    <citation type="submission" date="2016-10" db="EMBL/GenBank/DDBJ databases">
        <authorList>
            <person name="Varghese N."/>
            <person name="Submissions S."/>
        </authorList>
    </citation>
    <scope>NUCLEOTIDE SEQUENCE [LARGE SCALE GENOMIC DNA]</scope>
    <source>
        <strain evidence="3">DSM 21743</strain>
    </source>
</reference>
<keyword evidence="3" id="KW-1185">Reference proteome</keyword>
<sequence>MRLTVVGCSGSVSGPASPASCYLVQAPYEGRTFSLVLDLGPGAFGALHRHLDPRTVDAYAFSHLHPDHCLDLCAAYVAARYSPTAPWPRVPVLAPAGAPERFARAYDVEPRVGAAPEGGISIADWFDHRPWRDEQLLGPFRVAVAPVDHPVEAYAVRVTEAARGASLVYSGDTGPCDTLVELARGEDGGGVDLLLAEAAFLDGPDLPTGVHLTGRQAAAAAQTAGVGSLVVTHIPPWHDPQRVLAEAAPHFSGPTSLAETDAVHTISPR</sequence>
<accession>A0A1H2LNK0</accession>
<dbReference type="Proteomes" id="UP000198825">
    <property type="component" value="Chromosome I"/>
</dbReference>
<evidence type="ECO:0000259" key="1">
    <source>
        <dbReference type="Pfam" id="PF12706"/>
    </source>
</evidence>
<dbReference type="InterPro" id="IPR001279">
    <property type="entry name" value="Metallo-B-lactamas"/>
</dbReference>
<feature type="domain" description="Metallo-beta-lactamase" evidence="1">
    <location>
        <begin position="38"/>
        <end position="234"/>
    </location>
</feature>
<dbReference type="GO" id="GO:0042781">
    <property type="term" value="F:3'-tRNA processing endoribonuclease activity"/>
    <property type="evidence" value="ECO:0007669"/>
    <property type="project" value="TreeGrafter"/>
</dbReference>
<dbReference type="PANTHER" id="PTHR46018">
    <property type="entry name" value="ZINC PHOSPHODIESTERASE ELAC PROTEIN 1"/>
    <property type="match status" value="1"/>
</dbReference>
<dbReference type="Gene3D" id="3.60.15.10">
    <property type="entry name" value="Ribonuclease Z/Hydroxyacylglutathione hydrolase-like"/>
    <property type="match status" value="1"/>
</dbReference>
<dbReference type="CDD" id="cd07716">
    <property type="entry name" value="RNaseZ_short-form-like_MBL-fold"/>
    <property type="match status" value="1"/>
</dbReference>
<evidence type="ECO:0000313" key="3">
    <source>
        <dbReference type="Proteomes" id="UP000198825"/>
    </source>
</evidence>